<dbReference type="Pfam" id="PF03816">
    <property type="entry name" value="LytR_cpsA_psr"/>
    <property type="match status" value="1"/>
</dbReference>
<feature type="transmembrane region" description="Helical" evidence="2">
    <location>
        <begin position="20"/>
        <end position="43"/>
    </location>
</feature>
<evidence type="ECO:0000313" key="4">
    <source>
        <dbReference type="EMBL" id="SMC82675.1"/>
    </source>
</evidence>
<proteinExistence type="inferred from homology"/>
<accession>A0A1W2CBM6</accession>
<comment type="similarity">
    <text evidence="1">Belongs to the LytR/CpsA/Psr (LCP) family.</text>
</comment>
<dbReference type="OrthoDB" id="9782542at2"/>
<dbReference type="STRING" id="112901.SAMN04488500_11083"/>
<dbReference type="NCBIfam" id="TIGR00350">
    <property type="entry name" value="lytR_cpsA_psr"/>
    <property type="match status" value="1"/>
</dbReference>
<dbReference type="PANTHER" id="PTHR33392:SF6">
    <property type="entry name" value="POLYISOPRENYL-TEICHOIC ACID--PEPTIDOGLYCAN TEICHOIC ACID TRANSFERASE TAGU"/>
    <property type="match status" value="1"/>
</dbReference>
<reference evidence="4 5" key="1">
    <citation type="submission" date="2017-04" db="EMBL/GenBank/DDBJ databases">
        <authorList>
            <person name="Afonso C.L."/>
            <person name="Miller P.J."/>
            <person name="Scott M.A."/>
            <person name="Spackman E."/>
            <person name="Goraichik I."/>
            <person name="Dimitrov K.M."/>
            <person name="Suarez D.L."/>
            <person name="Swayne D.E."/>
        </authorList>
    </citation>
    <scope>NUCLEOTIDE SEQUENCE [LARGE SCALE GENOMIC DNA]</scope>
    <source>
        <strain evidence="4 5">DSM 5090</strain>
    </source>
</reference>
<dbReference type="Proteomes" id="UP000192738">
    <property type="component" value="Unassembled WGS sequence"/>
</dbReference>
<sequence>MNDRRNKSGQRRRTIRWDRVLILLVMLLVAVVALAGATVYAYLNIVRTPPATQVVKSTQRMPETLSNRVNILLLGVDDKDHENPYDTARRSDTMMVASISPQDGTVNLLSLPRDTKVNIPGRKGYDKLNHAYAYGGAELTRSTVEQFLHIPINYYVVIDWQAFIKVIDILGGVDLYVEHDMNYEDPYANLDINIKKGYQHLDGEKAGQYVRFRSDELGDIGRVQRQQRFLKALAKEMMQVGTILKLPALVNTLNQYVETDMSAITMAKVANSLKSFSSSNLHTEMLPGDFATIEGLSYWVPDKEQTKQLVETMFMLTAKVSGVYQENLGSTRKN</sequence>
<keyword evidence="2" id="KW-0472">Membrane</keyword>
<protein>
    <submittedName>
        <fullName evidence="4">Transcriptional attenuator, LytR family</fullName>
    </submittedName>
</protein>
<feature type="domain" description="Cell envelope-related transcriptional attenuator" evidence="3">
    <location>
        <begin position="90"/>
        <end position="238"/>
    </location>
</feature>
<dbReference type="InterPro" id="IPR004474">
    <property type="entry name" value="LytR_CpsA_psr"/>
</dbReference>
<dbReference type="AlphaFoldDB" id="A0A1W2CBM6"/>
<dbReference type="InterPro" id="IPR050922">
    <property type="entry name" value="LytR/CpsA/Psr_CW_biosynth"/>
</dbReference>
<evidence type="ECO:0000313" key="5">
    <source>
        <dbReference type="Proteomes" id="UP000192738"/>
    </source>
</evidence>
<evidence type="ECO:0000259" key="3">
    <source>
        <dbReference type="Pfam" id="PF03816"/>
    </source>
</evidence>
<keyword evidence="5" id="KW-1185">Reference proteome</keyword>
<evidence type="ECO:0000256" key="2">
    <source>
        <dbReference type="SAM" id="Phobius"/>
    </source>
</evidence>
<keyword evidence="2" id="KW-0812">Transmembrane</keyword>
<dbReference type="Gene3D" id="3.40.630.190">
    <property type="entry name" value="LCP protein"/>
    <property type="match status" value="1"/>
</dbReference>
<organism evidence="4 5">
    <name type="scientific">Sporomusa malonica</name>
    <dbReference type="NCBI Taxonomy" id="112901"/>
    <lineage>
        <taxon>Bacteria</taxon>
        <taxon>Bacillati</taxon>
        <taxon>Bacillota</taxon>
        <taxon>Negativicutes</taxon>
        <taxon>Selenomonadales</taxon>
        <taxon>Sporomusaceae</taxon>
        <taxon>Sporomusa</taxon>
    </lineage>
</organism>
<dbReference type="RefSeq" id="WP_084576152.1">
    <property type="nucleotide sequence ID" value="NZ_CP155572.1"/>
</dbReference>
<name>A0A1W2CBM6_9FIRM</name>
<dbReference type="EMBL" id="FWXI01000010">
    <property type="protein sequence ID" value="SMC82675.1"/>
    <property type="molecule type" value="Genomic_DNA"/>
</dbReference>
<evidence type="ECO:0000256" key="1">
    <source>
        <dbReference type="ARBA" id="ARBA00006068"/>
    </source>
</evidence>
<dbReference type="PANTHER" id="PTHR33392">
    <property type="entry name" value="POLYISOPRENYL-TEICHOIC ACID--PEPTIDOGLYCAN TEICHOIC ACID TRANSFERASE TAGU"/>
    <property type="match status" value="1"/>
</dbReference>
<gene>
    <name evidence="4" type="ORF">SAMN04488500_11083</name>
</gene>
<keyword evidence="2" id="KW-1133">Transmembrane helix</keyword>